<dbReference type="InterPro" id="IPR052169">
    <property type="entry name" value="CW_Biosynth-Accessory"/>
</dbReference>
<dbReference type="SMART" id="SM00854">
    <property type="entry name" value="PGA_cap"/>
    <property type="match status" value="1"/>
</dbReference>
<dbReference type="OrthoDB" id="199819at2157"/>
<dbReference type="Proteomes" id="UP000199506">
    <property type="component" value="Unassembled WGS sequence"/>
</dbReference>
<accession>A0A1H7HX17</accession>
<protein>
    <submittedName>
        <fullName evidence="3">Poly-gamma-glutamate synthesis protein (Capsule biosynthesis protein)</fullName>
    </submittedName>
</protein>
<dbReference type="Pfam" id="PF09587">
    <property type="entry name" value="PGA_cap"/>
    <property type="match status" value="1"/>
</dbReference>
<organism evidence="3 4">
    <name type="scientific">Methanobrevibacter gottschalkii</name>
    <dbReference type="NCBI Taxonomy" id="190974"/>
    <lineage>
        <taxon>Archaea</taxon>
        <taxon>Methanobacteriati</taxon>
        <taxon>Methanobacteriota</taxon>
        <taxon>Methanomada group</taxon>
        <taxon>Methanobacteria</taxon>
        <taxon>Methanobacteriales</taxon>
        <taxon>Methanobacteriaceae</taxon>
        <taxon>Methanobrevibacter</taxon>
    </lineage>
</organism>
<comment type="similarity">
    <text evidence="1">Belongs to the CapA family.</text>
</comment>
<evidence type="ECO:0000259" key="2">
    <source>
        <dbReference type="SMART" id="SM00854"/>
    </source>
</evidence>
<proteinExistence type="inferred from homology"/>
<gene>
    <name evidence="3" type="ORF">SAMN05216439_1075</name>
</gene>
<reference evidence="3 4" key="1">
    <citation type="submission" date="2016-10" db="EMBL/GenBank/DDBJ databases">
        <authorList>
            <person name="de Groot N.N."/>
        </authorList>
    </citation>
    <scope>NUCLEOTIDE SEQUENCE [LARGE SCALE GENOMIC DNA]</scope>
    <source>
        <strain evidence="3 4">DSM 11978</strain>
    </source>
</reference>
<dbReference type="RefSeq" id="WP_091698928.1">
    <property type="nucleotide sequence ID" value="NZ_FOAK01000003.1"/>
</dbReference>
<dbReference type="PANTHER" id="PTHR33393:SF13">
    <property type="entry name" value="PGA BIOSYNTHESIS PROTEIN CAPA"/>
    <property type="match status" value="1"/>
</dbReference>
<evidence type="ECO:0000256" key="1">
    <source>
        <dbReference type="ARBA" id="ARBA00005662"/>
    </source>
</evidence>
<dbReference type="InterPro" id="IPR029052">
    <property type="entry name" value="Metallo-depent_PP-like"/>
</dbReference>
<sequence>MKISKINLILSVVLAILITMATTASLLSNANDSFSKAEPKGNVSIAITGDVMFARNMPGVLSADSSPFSGVSNVTSNVDLLLINFENAATSSENAVKGDVPLKCDPRYVPLAKGNNNTIASLANNHAFDYGIDGMKDTIENLKNAGITPIGAGENEKTAHNAVTQEINGRNITILNYMDSDNFAEYSYDVMPYANGSNPGYSAFDLADAQKQIKENNGSDLIVVYMHFGNEYSNSPNDNQVKIAHELIDSGADVVLGSHPHVTQGIEMYNGKPIFYSLGNFIFDQSNPATHSAYFVQIDLVNNTGECSVYPIVISGYLPHYMDSDSGNSLLNELNPNADELEVSNGVGKLRFNLTEGDSN</sequence>
<dbReference type="EMBL" id="FOAK01000003">
    <property type="protein sequence ID" value="SEK54177.1"/>
    <property type="molecule type" value="Genomic_DNA"/>
</dbReference>
<dbReference type="STRING" id="190974.SAMN05216439_1075"/>
<evidence type="ECO:0000313" key="4">
    <source>
        <dbReference type="Proteomes" id="UP000199506"/>
    </source>
</evidence>
<dbReference type="PANTHER" id="PTHR33393">
    <property type="entry name" value="POLYGLUTAMINE SYNTHESIS ACCESSORY PROTEIN RV0574C-RELATED"/>
    <property type="match status" value="1"/>
</dbReference>
<dbReference type="SUPFAM" id="SSF56300">
    <property type="entry name" value="Metallo-dependent phosphatases"/>
    <property type="match status" value="1"/>
</dbReference>
<dbReference type="AlphaFoldDB" id="A0A1H7HX17"/>
<evidence type="ECO:0000313" key="3">
    <source>
        <dbReference type="EMBL" id="SEK54177.1"/>
    </source>
</evidence>
<dbReference type="Gene3D" id="3.60.21.10">
    <property type="match status" value="1"/>
</dbReference>
<dbReference type="InterPro" id="IPR019079">
    <property type="entry name" value="Capsule_synth_CapA"/>
</dbReference>
<name>A0A1H7HX17_9EURY</name>
<feature type="domain" description="Capsule synthesis protein CapA" evidence="2">
    <location>
        <begin position="44"/>
        <end position="285"/>
    </location>
</feature>
<dbReference type="CDD" id="cd07381">
    <property type="entry name" value="MPP_CapA"/>
    <property type="match status" value="1"/>
</dbReference>